<dbReference type="InterPro" id="IPR045754">
    <property type="entry name" value="DUF6182"/>
</dbReference>
<gene>
    <name evidence="1" type="ORF">FHU28_003116</name>
</gene>
<comment type="caution">
    <text evidence="1">The sequence shown here is derived from an EMBL/GenBank/DDBJ whole genome shotgun (WGS) entry which is preliminary data.</text>
</comment>
<keyword evidence="2" id="KW-1185">Reference proteome</keyword>
<dbReference type="GeneID" id="300293683"/>
<proteinExistence type="predicted"/>
<dbReference type="Pfam" id="PF19680">
    <property type="entry name" value="DUF6182"/>
    <property type="match status" value="1"/>
</dbReference>
<organism evidence="1 2">
    <name type="scientific">Micromonospora echinospora</name>
    <name type="common">Micromonospora purpurea</name>
    <dbReference type="NCBI Taxonomy" id="1877"/>
    <lineage>
        <taxon>Bacteria</taxon>
        <taxon>Bacillati</taxon>
        <taxon>Actinomycetota</taxon>
        <taxon>Actinomycetes</taxon>
        <taxon>Micromonosporales</taxon>
        <taxon>Micromonosporaceae</taxon>
        <taxon>Micromonospora</taxon>
    </lineage>
</organism>
<sequence length="248" mass="27264">MTGTTEEQRLLRTWLVAHYHRVTGAGAPGRPSPAPPERSTLRAVAVLRDLDLTAFLNGTLAFAVAVPDELAGPWYGAFTRTLFLAGNPASLVHRVRFLHRTEDAMMAWTAPVHPERDPARQLSRMLKLFHGPVVWPGERRRITLRVPGAGRDGRSALLRVATARVSAAEYLIHLNHVLCESVLSGLLRPGDRLAIDHPAELDPRDVDVALGHAPRAPAHFRIAQDPHRPGALRLYAHLAVTEQTGELP</sequence>
<dbReference type="EMBL" id="JACHJC010000001">
    <property type="protein sequence ID" value="MBB5113277.1"/>
    <property type="molecule type" value="Genomic_DNA"/>
</dbReference>
<reference evidence="1 2" key="1">
    <citation type="submission" date="2020-08" db="EMBL/GenBank/DDBJ databases">
        <title>Sequencing the genomes of 1000 actinobacteria strains.</title>
        <authorList>
            <person name="Klenk H.-P."/>
        </authorList>
    </citation>
    <scope>NUCLEOTIDE SEQUENCE [LARGE SCALE GENOMIC DNA]</scope>
    <source>
        <strain evidence="1 2">DSM 43036</strain>
    </source>
</reference>
<protein>
    <submittedName>
        <fullName evidence="1">Uncharacterized protein</fullName>
    </submittedName>
</protein>
<name>A0ABR6MDF3_MICEC</name>
<dbReference type="Proteomes" id="UP000618986">
    <property type="component" value="Unassembled WGS sequence"/>
</dbReference>
<evidence type="ECO:0000313" key="1">
    <source>
        <dbReference type="EMBL" id="MBB5113277.1"/>
    </source>
</evidence>
<evidence type="ECO:0000313" key="2">
    <source>
        <dbReference type="Proteomes" id="UP000618986"/>
    </source>
</evidence>
<accession>A0ABR6MDF3</accession>
<dbReference type="RefSeq" id="WP_184684886.1">
    <property type="nucleotide sequence ID" value="NZ_JACHJC010000001.1"/>
</dbReference>